<dbReference type="EMBL" id="KN846986">
    <property type="protein sequence ID" value="KIW94241.1"/>
    <property type="molecule type" value="Genomic_DNA"/>
</dbReference>
<sequence>MECALPILKKPKLHHSIDQSELPAPIMQRQALAHSASAPPSPFGVFGMLPPEIRNLIYAECVHQRSTVLLRASKRIYAESLPHYRRKFVLFFHIDPAEADSRIPILDRDGCPWSGGENGNANNTIDVSSVHPDTDLLDTMPIDQFGQIRIVIGAPDIHDRGQFMRCWYRVKRLLAALLPQWRDPNKLPGSPWDIVVPWARQSTALPPIVVEFRECEWSERGRWGQWNQNIPFCHAFADGILLATQKGGEPDQDKNHYRSSNIAHILQLFFRVRNVESLTVKLPPSLPKSENMRLWHFIEKLQEYAVSDIPFGMDFRGSFPVPGGRDGAILSCENADHIWLDYCLTQVDSEASRGLKLERMENWCLEYERDLARASFGFQTHDERRGQLVRIGVGRHLIKWAGFGQAHDENFRQQFWSWVSHYAEYNNEYNNDPMGLNARGLGDFHAFVIVRHQLLVDRILGFPIIGKSVNSRGFWERDNRCRRCQPYRGRRV</sequence>
<dbReference type="RefSeq" id="XP_016620910.1">
    <property type="nucleotide sequence ID" value="XM_016763297.1"/>
</dbReference>
<evidence type="ECO:0000313" key="1">
    <source>
        <dbReference type="EMBL" id="KIW94241.1"/>
    </source>
</evidence>
<proteinExistence type="predicted"/>
<evidence type="ECO:0000313" key="2">
    <source>
        <dbReference type="Proteomes" id="UP000053789"/>
    </source>
</evidence>
<dbReference type="HOGENOM" id="CLU_046556_0_0_1"/>
<protein>
    <submittedName>
        <fullName evidence="1">Uncharacterized protein</fullName>
    </submittedName>
</protein>
<organism evidence="1 2">
    <name type="scientific">Cladophialophora bantiana (strain ATCC 10958 / CBS 173.52 / CDC B-1940 / NIH 8579)</name>
    <name type="common">Xylohypha bantiana</name>
    <dbReference type="NCBI Taxonomy" id="1442370"/>
    <lineage>
        <taxon>Eukaryota</taxon>
        <taxon>Fungi</taxon>
        <taxon>Dikarya</taxon>
        <taxon>Ascomycota</taxon>
        <taxon>Pezizomycotina</taxon>
        <taxon>Eurotiomycetes</taxon>
        <taxon>Chaetothyriomycetidae</taxon>
        <taxon>Chaetothyriales</taxon>
        <taxon>Herpotrichiellaceae</taxon>
        <taxon>Cladophialophora</taxon>
    </lineage>
</organism>
<reference evidence="1" key="1">
    <citation type="submission" date="2015-01" db="EMBL/GenBank/DDBJ databases">
        <title>The Genome Sequence of Cladophialophora bantiana CBS 173.52.</title>
        <authorList>
            <consortium name="The Broad Institute Genomics Platform"/>
            <person name="Cuomo C."/>
            <person name="de Hoog S."/>
            <person name="Gorbushina A."/>
            <person name="Stielow B."/>
            <person name="Teixiera M."/>
            <person name="Abouelleil A."/>
            <person name="Chapman S.B."/>
            <person name="Priest M."/>
            <person name="Young S.K."/>
            <person name="Wortman J."/>
            <person name="Nusbaum C."/>
            <person name="Birren B."/>
        </authorList>
    </citation>
    <scope>NUCLEOTIDE SEQUENCE [LARGE SCALE GENOMIC DNA]</scope>
    <source>
        <strain evidence="1">CBS 173.52</strain>
    </source>
</reference>
<name>A0A0D2EWK4_CLAB1</name>
<dbReference type="AlphaFoldDB" id="A0A0D2EWK4"/>
<keyword evidence="2" id="KW-1185">Reference proteome</keyword>
<gene>
    <name evidence="1" type="ORF">Z519_05557</name>
</gene>
<accession>A0A0D2EWK4</accession>
<dbReference type="VEuPathDB" id="FungiDB:Z519_05557"/>
<dbReference type="OrthoDB" id="3940621at2759"/>
<dbReference type="GeneID" id="27698485"/>
<dbReference type="Proteomes" id="UP000053789">
    <property type="component" value="Unassembled WGS sequence"/>
</dbReference>